<feature type="region of interest" description="Disordered" evidence="2">
    <location>
        <begin position="22"/>
        <end position="93"/>
    </location>
</feature>
<dbReference type="Gene3D" id="2.130.10.10">
    <property type="entry name" value="YVTN repeat-like/Quinoprotein amine dehydrogenase"/>
    <property type="match status" value="1"/>
</dbReference>
<dbReference type="OrthoDB" id="5877319at2759"/>
<dbReference type="EMBL" id="CAJFCW020000002">
    <property type="protein sequence ID" value="CAG9098409.1"/>
    <property type="molecule type" value="Genomic_DNA"/>
</dbReference>
<organism evidence="3 4">
    <name type="scientific">Bursaphelenchus okinawaensis</name>
    <dbReference type="NCBI Taxonomy" id="465554"/>
    <lineage>
        <taxon>Eukaryota</taxon>
        <taxon>Metazoa</taxon>
        <taxon>Ecdysozoa</taxon>
        <taxon>Nematoda</taxon>
        <taxon>Chromadorea</taxon>
        <taxon>Rhabditida</taxon>
        <taxon>Tylenchina</taxon>
        <taxon>Tylenchomorpha</taxon>
        <taxon>Aphelenchoidea</taxon>
        <taxon>Aphelenchoididae</taxon>
        <taxon>Bursaphelenchus</taxon>
    </lineage>
</organism>
<name>A0A811KB17_9BILA</name>
<dbReference type="PANTHER" id="PTHR32215:SF0">
    <property type="entry name" value="CILIA- AND FLAGELLA-ASSOCIATED PROTEIN 57"/>
    <property type="match status" value="1"/>
</dbReference>
<dbReference type="InterPro" id="IPR015943">
    <property type="entry name" value="WD40/YVTN_repeat-like_dom_sf"/>
</dbReference>
<keyword evidence="1" id="KW-0175">Coiled coil</keyword>
<dbReference type="Proteomes" id="UP000614601">
    <property type="component" value="Unassembled WGS sequence"/>
</dbReference>
<feature type="coiled-coil region" evidence="1">
    <location>
        <begin position="1006"/>
        <end position="1072"/>
    </location>
</feature>
<dbReference type="SUPFAM" id="SSF50978">
    <property type="entry name" value="WD40 repeat-like"/>
    <property type="match status" value="1"/>
</dbReference>
<dbReference type="InterPro" id="IPR036322">
    <property type="entry name" value="WD40_repeat_dom_sf"/>
</dbReference>
<dbReference type="SUPFAM" id="SSF50969">
    <property type="entry name" value="YVTN repeat-like/Quinoprotein amine dehydrogenase"/>
    <property type="match status" value="1"/>
</dbReference>
<dbReference type="AlphaFoldDB" id="A0A811KB17"/>
<evidence type="ECO:0000313" key="3">
    <source>
        <dbReference type="EMBL" id="CAD5212964.1"/>
    </source>
</evidence>
<proteinExistence type="predicted"/>
<feature type="coiled-coil region" evidence="1">
    <location>
        <begin position="780"/>
        <end position="868"/>
    </location>
</feature>
<evidence type="ECO:0000256" key="1">
    <source>
        <dbReference type="SAM" id="Coils"/>
    </source>
</evidence>
<dbReference type="Proteomes" id="UP000783686">
    <property type="component" value="Unassembled WGS sequence"/>
</dbReference>
<reference evidence="3" key="1">
    <citation type="submission" date="2020-09" db="EMBL/GenBank/DDBJ databases">
        <authorList>
            <person name="Kikuchi T."/>
        </authorList>
    </citation>
    <scope>NUCLEOTIDE SEQUENCE</scope>
    <source>
        <strain evidence="3">SH1</strain>
    </source>
</reference>
<protein>
    <submittedName>
        <fullName evidence="3">Uncharacterized protein</fullName>
    </submittedName>
</protein>
<evidence type="ECO:0000256" key="2">
    <source>
        <dbReference type="SAM" id="MobiDB-lite"/>
    </source>
</evidence>
<dbReference type="PANTHER" id="PTHR32215">
    <property type="entry name" value="CILIA- AND FLAGELLA-ASSOCIATED PROTEIN 57"/>
    <property type="match status" value="1"/>
</dbReference>
<dbReference type="EMBL" id="CAJFDH010000002">
    <property type="protein sequence ID" value="CAD5212964.1"/>
    <property type="molecule type" value="Genomic_DNA"/>
</dbReference>
<evidence type="ECO:0000313" key="4">
    <source>
        <dbReference type="Proteomes" id="UP000614601"/>
    </source>
</evidence>
<dbReference type="InterPro" id="IPR011044">
    <property type="entry name" value="Quino_amine_DH_bsu"/>
</dbReference>
<feature type="region of interest" description="Disordered" evidence="2">
    <location>
        <begin position="1129"/>
        <end position="1154"/>
    </location>
</feature>
<gene>
    <name evidence="3" type="ORF">BOKJ2_LOCUS4765</name>
</gene>
<comment type="caution">
    <text evidence="3">The sequence shown here is derived from an EMBL/GenBank/DDBJ whole genome shotgun (WGS) entry which is preliminary data.</text>
</comment>
<sequence>MKPLDQSAGWSSDNSALTKRRISISKSAENLKPTDASLKKSLYLQKQTSDASKPPIDPKSRFRSLSKTVYHNSHRSSSSDESSSEDGLQTDNLKQRQPAIREVVFQLRRYNDAWFRTRVTMRITKEADAAAIDVEDALSRAQPRFIPQVGFELDRTLFIGHDKLLLTTGRYLCQLDVANCADELTFIDMSGRITSIGINENNDMLVVVVDYRRGATLFVKSIKNVNVTHKSFIVGLVATQLLITPDGKKVVLMEVDQAKTIVRLTAYTIEDGKIFAEVKYELEKKSSKFEISLCPADEDVVCLLTDESANLYRIIPGQLLIFSTVKADIFTCHAWADDVTLAFGSSEGKLLLYRESIALEAIDLGKMHGKLIADAQKSNKAGVIKMSSSDSGLVVCVEIGVIFIFPPRSDEESTNRWKNSRAIVIDSLHSKSYCSQLCLDPTGQNLFYVDSESLWYCNIQYIEAVCRDGMRLVLAQHAKKVKCISSDFGATKNVMTIDESGLVIVSSGVTKKLLATHLNDEIISGVMLKGGNKVLLLTSEKLQQYWILCRSLVKDAVVMKTKESHLFQAMSQNIQATKLALLTTDTLYILDMDTFRKTCYVIVGSKESVVALRWSADDSTIACLSNNDTVCLIDVIEGRLLWTIDFKLRFFVDLSCYKDTVYVMGNKFMMTRLQNGKELEATNVHQEGISLKANSTALLTTESVHFVASSGGNVNKVDIDNPDQTYLINCPNKDTVTTLYHDPAQDQLFVGFEDGRVVCFNVIAADDKDNDTTVYSNDYVLCAVSRLQQLETEIKNLKVQCNLIRAQSAGVLDEYKQMKEGEITDLKTELETTLLAMREKMKRAEEKYEAIEASKEEAFAKMKKEMDEQVESQKQYYEKLVNDQIKGSLEKDELNQQRIESVEEDFKEKLVEMKESFKKEEKQWNNLQNGLLQEIKQLKYDKHKLEKGVEVLMTKRSDERKIYEQNLAKMKQKAHDESKENVNQIKQLKAYLLREKEAREKSDSQTADVRTELANTQEELDKARDELEHVMKAMTEENQKTIESMKKLEERNKEFEVLKQKQRLLASELEKEKTLRHAHQRRLKHFEMLIDEMSEHIYDSRRLEQSVLGLLAFFNSVPKSGQMMSAEQLKGQGKNQTAKTRKVVQLGTSRHKAH</sequence>
<accession>A0A811KB17</accession>
<dbReference type="InterPro" id="IPR052993">
    <property type="entry name" value="CFA-57"/>
</dbReference>
<keyword evidence="4" id="KW-1185">Reference proteome</keyword>